<gene>
    <name evidence="1" type="ORF">DS909_08970</name>
</gene>
<evidence type="ECO:0000313" key="2">
    <source>
        <dbReference type="Proteomes" id="UP000252706"/>
    </source>
</evidence>
<dbReference type="AlphaFoldDB" id="A0A366X0G6"/>
<protein>
    <submittedName>
        <fullName evidence="1">Uncharacterized protein</fullName>
    </submittedName>
</protein>
<name>A0A366X0G6_9RHOB</name>
<proteinExistence type="predicted"/>
<sequence length="94" mass="10965">MTSNYINHLRYELFDLRSKESEAASRSRSLEVQWARSTARRKQCQNLLEQLFSEEDQNKGKFRKSHAYHSGIRTEIAEIEEELLDLGTGFGTLN</sequence>
<comment type="caution">
    <text evidence="1">The sequence shown here is derived from an EMBL/GenBank/DDBJ whole genome shotgun (WGS) entry which is preliminary data.</text>
</comment>
<accession>A0A366X0G6</accession>
<organism evidence="1 2">
    <name type="scientific">Phaeobacter gallaeciensis</name>
    <dbReference type="NCBI Taxonomy" id="60890"/>
    <lineage>
        <taxon>Bacteria</taxon>
        <taxon>Pseudomonadati</taxon>
        <taxon>Pseudomonadota</taxon>
        <taxon>Alphaproteobacteria</taxon>
        <taxon>Rhodobacterales</taxon>
        <taxon>Roseobacteraceae</taxon>
        <taxon>Phaeobacter</taxon>
    </lineage>
</organism>
<evidence type="ECO:0000313" key="1">
    <source>
        <dbReference type="EMBL" id="RBW56826.1"/>
    </source>
</evidence>
<dbReference type="Proteomes" id="UP000252706">
    <property type="component" value="Unassembled WGS sequence"/>
</dbReference>
<reference evidence="1 2" key="1">
    <citation type="submission" date="2018-07" db="EMBL/GenBank/DDBJ databases">
        <title>Modular assembly of carbohydrate-degrading microbial communities in the ocean.</title>
        <authorList>
            <person name="Enke T.N."/>
            <person name="Datta M.S."/>
            <person name="Schwartzman J.A."/>
            <person name="Cermak N."/>
            <person name="Schmitz D.A."/>
            <person name="Barrere J."/>
            <person name="Cordero O.X."/>
        </authorList>
    </citation>
    <scope>NUCLEOTIDE SEQUENCE [LARGE SCALE GENOMIC DNA]</scope>
    <source>
        <strain evidence="1 2">C3M10</strain>
    </source>
</reference>
<dbReference type="EMBL" id="QOCE01000025">
    <property type="protein sequence ID" value="RBW56826.1"/>
    <property type="molecule type" value="Genomic_DNA"/>
</dbReference>
<dbReference type="RefSeq" id="WP_113823107.1">
    <property type="nucleotide sequence ID" value="NZ_QOCE01000025.1"/>
</dbReference>